<keyword evidence="1" id="KW-0812">Transmembrane</keyword>
<sequence length="46" mass="4825">MDLGSANVRAEMKLLEQQMTVKLGTSVAAGIGIMIAALRYLPPAGH</sequence>
<accession>A0ABU9ZX35</accession>
<keyword evidence="1" id="KW-0472">Membrane</keyword>
<proteinExistence type="predicted"/>
<dbReference type="RefSeq" id="WP_167543940.1">
    <property type="nucleotide sequence ID" value="NZ_JAQYXP010000002.1"/>
</dbReference>
<gene>
    <name evidence="2" type="ORF">PUR29_18665</name>
</gene>
<evidence type="ECO:0000313" key="2">
    <source>
        <dbReference type="EMBL" id="MEN3235605.1"/>
    </source>
</evidence>
<dbReference type="Proteomes" id="UP001407347">
    <property type="component" value="Unassembled WGS sequence"/>
</dbReference>
<evidence type="ECO:0000256" key="1">
    <source>
        <dbReference type="SAM" id="Phobius"/>
    </source>
</evidence>
<dbReference type="EMBL" id="JAQYXP010000002">
    <property type="protein sequence ID" value="MEN3235605.1"/>
    <property type="molecule type" value="Genomic_DNA"/>
</dbReference>
<organism evidence="2 3">
    <name type="scientific">Methylobacterium ajmalii</name>
    <dbReference type="NCBI Taxonomy" id="2738439"/>
    <lineage>
        <taxon>Bacteria</taxon>
        <taxon>Pseudomonadati</taxon>
        <taxon>Pseudomonadota</taxon>
        <taxon>Alphaproteobacteria</taxon>
        <taxon>Hyphomicrobiales</taxon>
        <taxon>Methylobacteriaceae</taxon>
        <taxon>Methylobacterium</taxon>
    </lineage>
</organism>
<evidence type="ECO:0000313" key="3">
    <source>
        <dbReference type="Proteomes" id="UP001407347"/>
    </source>
</evidence>
<keyword evidence="1" id="KW-1133">Transmembrane helix</keyword>
<keyword evidence="3" id="KW-1185">Reference proteome</keyword>
<reference evidence="2 3" key="1">
    <citation type="journal article" date="2023" name="PLoS ONE">
        <title>Complete genome assembly of Hawai'i environmental nontuberculous mycobacteria reveals unexpected co-isolation with methylobacteria.</title>
        <authorList>
            <person name="Hendrix J."/>
            <person name="Epperson L.E."/>
            <person name="Tong E.I."/>
            <person name="Chan Y.L."/>
            <person name="Hasan N.A."/>
            <person name="Dawrs S.N."/>
            <person name="Norton G.J."/>
            <person name="Virdi R."/>
            <person name="Crooks J.L."/>
            <person name="Chan E.D."/>
            <person name="Honda J.R."/>
            <person name="Strong M."/>
        </authorList>
    </citation>
    <scope>NUCLEOTIDE SEQUENCE [LARGE SCALE GENOMIC DNA]</scope>
    <source>
        <strain evidence="2 3">NJH_HI04-1</strain>
    </source>
</reference>
<feature type="transmembrane region" description="Helical" evidence="1">
    <location>
        <begin position="21"/>
        <end position="41"/>
    </location>
</feature>
<protein>
    <submittedName>
        <fullName evidence="2">Uncharacterized protein</fullName>
    </submittedName>
</protein>
<comment type="caution">
    <text evidence="2">The sequence shown here is derived from an EMBL/GenBank/DDBJ whole genome shotgun (WGS) entry which is preliminary data.</text>
</comment>
<name>A0ABU9ZX35_9HYPH</name>